<evidence type="ECO:0000313" key="10">
    <source>
        <dbReference type="Proteomes" id="UP000550729"/>
    </source>
</evidence>
<feature type="binding site" evidence="5">
    <location>
        <position position="80"/>
    </location>
    <ligand>
        <name>FAD</name>
        <dbReference type="ChEBI" id="CHEBI:57692"/>
    </ligand>
</feature>
<dbReference type="RefSeq" id="WP_170196971.1">
    <property type="nucleotide sequence ID" value="NZ_JABBNB010000036.1"/>
</dbReference>
<sequence length="516" mass="54247">MTYDIVIVGGGSAGCVLANRLSEDPKRSVLLVEAGPDYRSLQETPGDLAYAAFGPTSHNWNLAAAPDEFGTSAFVPRGKVIGGSSSINYCFALRGRPADHDAWVDAGNEGWGFADVLPFYRAMESYPHGADEWHGRSGPYRMSRADDVDVSGIATAFVDAATALGHKYVDDANAPTDVRGVSASPFSAVDNVRQSTALTYLDPVRDRANLEVRGDTLVDRVEFAGTRAVGVRLATGEIISASEVILTAGAYATPAILMRSGVGPAEHLDSLGITRVLDAPGVGAGLREHPAVYGRWAAHPPTTGMGAAIEVCLNAHSGDPDEPDYDLQIYPSAPIPADALPTVWGPPPADHPTGWDVMVLAACVQPVSRGSVTLASTDPADPPVIELGFYSDARDAELVAAAVRIGRQVAQTSPLREMLVEELLPGARIADDDLADEVRRISGVFHHASGTARMGPATDPAAVVDSECSVHGLEGLSIVDASIFPHIPRVPTNPSVIVVAERAAQKLTARFETAPD</sequence>
<comment type="similarity">
    <text evidence="2 6">Belongs to the GMC oxidoreductase family.</text>
</comment>
<name>A0A848L0P1_9ACTN</name>
<protein>
    <submittedName>
        <fullName evidence="9">Dehydrogenase</fullName>
    </submittedName>
</protein>
<evidence type="ECO:0000256" key="3">
    <source>
        <dbReference type="ARBA" id="ARBA00022630"/>
    </source>
</evidence>
<dbReference type="SUPFAM" id="SSF54373">
    <property type="entry name" value="FAD-linked reductases, C-terminal domain"/>
    <property type="match status" value="1"/>
</dbReference>
<dbReference type="AlphaFoldDB" id="A0A848L0P1"/>
<evidence type="ECO:0000259" key="7">
    <source>
        <dbReference type="PROSITE" id="PS00623"/>
    </source>
</evidence>
<feature type="domain" description="Glucose-methanol-choline oxidoreductase N-terminal" evidence="8">
    <location>
        <begin position="249"/>
        <end position="263"/>
    </location>
</feature>
<evidence type="ECO:0000256" key="2">
    <source>
        <dbReference type="ARBA" id="ARBA00010790"/>
    </source>
</evidence>
<comment type="cofactor">
    <cofactor evidence="1 5">
        <name>FAD</name>
        <dbReference type="ChEBI" id="CHEBI:57692"/>
    </cofactor>
</comment>
<dbReference type="Gene3D" id="3.30.410.40">
    <property type="match status" value="1"/>
</dbReference>
<dbReference type="InterPro" id="IPR012132">
    <property type="entry name" value="GMC_OxRdtase"/>
</dbReference>
<evidence type="ECO:0000259" key="8">
    <source>
        <dbReference type="PROSITE" id="PS00624"/>
    </source>
</evidence>
<dbReference type="PANTHER" id="PTHR11552:SF147">
    <property type="entry name" value="CHOLINE DEHYDROGENASE, MITOCHONDRIAL"/>
    <property type="match status" value="1"/>
</dbReference>
<keyword evidence="10" id="KW-1185">Reference proteome</keyword>
<evidence type="ECO:0000313" key="9">
    <source>
        <dbReference type="EMBL" id="NMO04464.1"/>
    </source>
</evidence>
<dbReference type="InterPro" id="IPR007867">
    <property type="entry name" value="GMC_OxRtase_C"/>
</dbReference>
<dbReference type="EMBL" id="JABBNB010000036">
    <property type="protein sequence ID" value="NMO04464.1"/>
    <property type="molecule type" value="Genomic_DNA"/>
</dbReference>
<dbReference type="SUPFAM" id="SSF51905">
    <property type="entry name" value="FAD/NAD(P)-binding domain"/>
    <property type="match status" value="1"/>
</dbReference>
<gene>
    <name evidence="9" type="ORF">HH308_24915</name>
</gene>
<evidence type="ECO:0000256" key="4">
    <source>
        <dbReference type="ARBA" id="ARBA00022827"/>
    </source>
</evidence>
<feature type="domain" description="Glucose-methanol-choline oxidoreductase N-terminal" evidence="7">
    <location>
        <begin position="78"/>
        <end position="101"/>
    </location>
</feature>
<dbReference type="PROSITE" id="PS00623">
    <property type="entry name" value="GMC_OXRED_1"/>
    <property type="match status" value="1"/>
</dbReference>
<comment type="caution">
    <text evidence="9">The sequence shown here is derived from an EMBL/GenBank/DDBJ whole genome shotgun (WGS) entry which is preliminary data.</text>
</comment>
<keyword evidence="4 5" id="KW-0274">FAD</keyword>
<dbReference type="PANTHER" id="PTHR11552">
    <property type="entry name" value="GLUCOSE-METHANOL-CHOLINE GMC OXIDOREDUCTASE"/>
    <property type="match status" value="1"/>
</dbReference>
<proteinExistence type="inferred from homology"/>
<dbReference type="InterPro" id="IPR000172">
    <property type="entry name" value="GMC_OxRdtase_N"/>
</dbReference>
<dbReference type="GO" id="GO:0016614">
    <property type="term" value="F:oxidoreductase activity, acting on CH-OH group of donors"/>
    <property type="evidence" value="ECO:0007669"/>
    <property type="project" value="InterPro"/>
</dbReference>
<dbReference type="InterPro" id="IPR036188">
    <property type="entry name" value="FAD/NAD-bd_sf"/>
</dbReference>
<organism evidence="9 10">
    <name type="scientific">Gordonia asplenii</name>
    <dbReference type="NCBI Taxonomy" id="2725283"/>
    <lineage>
        <taxon>Bacteria</taxon>
        <taxon>Bacillati</taxon>
        <taxon>Actinomycetota</taxon>
        <taxon>Actinomycetes</taxon>
        <taxon>Mycobacteriales</taxon>
        <taxon>Gordoniaceae</taxon>
        <taxon>Gordonia</taxon>
    </lineage>
</organism>
<keyword evidence="3 6" id="KW-0285">Flavoprotein</keyword>
<reference evidence="9 10" key="1">
    <citation type="submission" date="2020-04" db="EMBL/GenBank/DDBJ databases">
        <title>Gordonia sp. nov. TBRC 11910.</title>
        <authorList>
            <person name="Suriyachadkun C."/>
        </authorList>
    </citation>
    <scope>NUCLEOTIDE SEQUENCE [LARGE SCALE GENOMIC DNA]</scope>
    <source>
        <strain evidence="9 10">TBRC 11910</strain>
    </source>
</reference>
<feature type="binding site" evidence="5">
    <location>
        <position position="218"/>
    </location>
    <ligand>
        <name>FAD</name>
        <dbReference type="ChEBI" id="CHEBI:57692"/>
    </ligand>
</feature>
<dbReference type="Gene3D" id="3.50.50.60">
    <property type="entry name" value="FAD/NAD(P)-binding domain"/>
    <property type="match status" value="1"/>
</dbReference>
<dbReference type="Pfam" id="PF05199">
    <property type="entry name" value="GMC_oxred_C"/>
    <property type="match status" value="1"/>
</dbReference>
<dbReference type="Proteomes" id="UP000550729">
    <property type="component" value="Unassembled WGS sequence"/>
</dbReference>
<dbReference type="PIRSF" id="PIRSF000137">
    <property type="entry name" value="Alcohol_oxidase"/>
    <property type="match status" value="1"/>
</dbReference>
<accession>A0A848L0P1</accession>
<evidence type="ECO:0000256" key="5">
    <source>
        <dbReference type="PIRSR" id="PIRSR000137-2"/>
    </source>
</evidence>
<dbReference type="GO" id="GO:0050660">
    <property type="term" value="F:flavin adenine dinucleotide binding"/>
    <property type="evidence" value="ECO:0007669"/>
    <property type="project" value="InterPro"/>
</dbReference>
<dbReference type="PROSITE" id="PS00624">
    <property type="entry name" value="GMC_OXRED_2"/>
    <property type="match status" value="1"/>
</dbReference>
<evidence type="ECO:0000256" key="6">
    <source>
        <dbReference type="RuleBase" id="RU003968"/>
    </source>
</evidence>
<dbReference type="Pfam" id="PF00732">
    <property type="entry name" value="GMC_oxred_N"/>
    <property type="match status" value="1"/>
</dbReference>
<evidence type="ECO:0000256" key="1">
    <source>
        <dbReference type="ARBA" id="ARBA00001974"/>
    </source>
</evidence>